<proteinExistence type="inferred from homology"/>
<keyword evidence="4" id="KW-1185">Reference proteome</keyword>
<evidence type="ECO:0000256" key="2">
    <source>
        <dbReference type="ARBA" id="ARBA00023002"/>
    </source>
</evidence>
<protein>
    <submittedName>
        <fullName evidence="3">SDR family oxidoreductase</fullName>
    </submittedName>
</protein>
<dbReference type="InterPro" id="IPR002347">
    <property type="entry name" value="SDR_fam"/>
</dbReference>
<dbReference type="Gene3D" id="3.40.50.720">
    <property type="entry name" value="NAD(P)-binding Rossmann-like Domain"/>
    <property type="match status" value="1"/>
</dbReference>
<evidence type="ECO:0000256" key="1">
    <source>
        <dbReference type="ARBA" id="ARBA00006484"/>
    </source>
</evidence>
<sequence>MKNIVITGAADGIGYYLVRQLLLEGYNVTVLDLNIDNLSELCKKYSSLSAKVCDVRDLRQMKECVSESVKKYGSIDCAIHNACLCTFAGMEQTEEKTYHDVIDVNYFGALHLSQMVLPYMKDQRSGRVIFTSSGVGVMGFVNISPYASSKGAIESLAKCLNIEYQDYGISFHIFHPPLTRTKSAGPLPVPKEFMADPEKVGTGLARHIQNKSFVICHSFGQKVQTLVCYLFPIKMGKLMSKMTAKYAAENNKK</sequence>
<dbReference type="PANTHER" id="PTHR44196">
    <property type="entry name" value="DEHYDROGENASE/REDUCTASE SDR FAMILY MEMBER 7B"/>
    <property type="match status" value="1"/>
</dbReference>
<dbReference type="Pfam" id="PF00106">
    <property type="entry name" value="adh_short"/>
    <property type="match status" value="1"/>
</dbReference>
<dbReference type="GO" id="GO:0016491">
    <property type="term" value="F:oxidoreductase activity"/>
    <property type="evidence" value="ECO:0007669"/>
    <property type="project" value="UniProtKB-KW"/>
</dbReference>
<organism evidence="3 4">
    <name type="scientific">Acidilutibacter cellobiosedens</name>
    <dbReference type="NCBI Taxonomy" id="2507161"/>
    <lineage>
        <taxon>Bacteria</taxon>
        <taxon>Bacillati</taxon>
        <taxon>Bacillota</taxon>
        <taxon>Tissierellia</taxon>
        <taxon>Tissierellales</taxon>
        <taxon>Acidilutibacteraceae</taxon>
        <taxon>Acidilutibacter</taxon>
    </lineage>
</organism>
<dbReference type="GO" id="GO:0016020">
    <property type="term" value="C:membrane"/>
    <property type="evidence" value="ECO:0007669"/>
    <property type="project" value="TreeGrafter"/>
</dbReference>
<accession>A0A410Q7Y8</accession>
<dbReference type="CDD" id="cd05233">
    <property type="entry name" value="SDR_c"/>
    <property type="match status" value="1"/>
</dbReference>
<dbReference type="EMBL" id="CP035282">
    <property type="protein sequence ID" value="QAT60105.1"/>
    <property type="molecule type" value="Genomic_DNA"/>
</dbReference>
<evidence type="ECO:0000313" key="4">
    <source>
        <dbReference type="Proteomes" id="UP000287969"/>
    </source>
</evidence>
<dbReference type="InterPro" id="IPR036291">
    <property type="entry name" value="NAD(P)-bd_dom_sf"/>
</dbReference>
<reference evidence="4" key="1">
    <citation type="submission" date="2019-01" db="EMBL/GenBank/DDBJ databases">
        <title>Draft genomes of a novel of Sporanaerobacter strains.</title>
        <authorList>
            <person name="Ma S."/>
        </authorList>
    </citation>
    <scope>NUCLEOTIDE SEQUENCE [LARGE SCALE GENOMIC DNA]</scope>
    <source>
        <strain evidence="4">NJN-17</strain>
    </source>
</reference>
<dbReference type="PANTHER" id="PTHR44196:SF1">
    <property type="entry name" value="DEHYDROGENASE_REDUCTASE SDR FAMILY MEMBER 7B"/>
    <property type="match status" value="1"/>
</dbReference>
<dbReference type="OrthoDB" id="9775296at2"/>
<evidence type="ECO:0000313" key="3">
    <source>
        <dbReference type="EMBL" id="QAT60105.1"/>
    </source>
</evidence>
<dbReference type="PRINTS" id="PR00081">
    <property type="entry name" value="GDHRDH"/>
</dbReference>
<dbReference type="Proteomes" id="UP000287969">
    <property type="component" value="Chromosome"/>
</dbReference>
<name>A0A410Q7Y8_9FIRM</name>
<dbReference type="KEGG" id="spoa:EQM13_00215"/>
<dbReference type="RefSeq" id="WP_071140572.1">
    <property type="nucleotide sequence ID" value="NZ_CP035282.1"/>
</dbReference>
<dbReference type="SUPFAM" id="SSF51735">
    <property type="entry name" value="NAD(P)-binding Rossmann-fold domains"/>
    <property type="match status" value="1"/>
</dbReference>
<dbReference type="AlphaFoldDB" id="A0A410Q7Y8"/>
<comment type="similarity">
    <text evidence="1">Belongs to the short-chain dehydrogenases/reductases (SDR) family.</text>
</comment>
<gene>
    <name evidence="3" type="ORF">EQM13_00215</name>
</gene>
<keyword evidence="2" id="KW-0560">Oxidoreductase</keyword>